<keyword evidence="4" id="KW-1185">Reference proteome</keyword>
<dbReference type="InterPro" id="IPR028149">
    <property type="entry name" value="Tantalus-like"/>
</dbReference>
<dbReference type="Pfam" id="PF15386">
    <property type="entry name" value="Tantalus"/>
    <property type="match status" value="1"/>
</dbReference>
<dbReference type="EMBL" id="OU892279">
    <property type="protein sequence ID" value="CAG9765998.1"/>
    <property type="molecule type" value="Genomic_DNA"/>
</dbReference>
<protein>
    <recommendedName>
        <fullName evidence="2">Tantalus-like domain-containing protein</fullName>
    </recommendedName>
</protein>
<keyword evidence="1" id="KW-0597">Phosphoprotein</keyword>
<dbReference type="OrthoDB" id="8035741at2759"/>
<accession>A0A9N9MMB6</accession>
<gene>
    <name evidence="3" type="ORF">CEUTPL_LOCUS6593</name>
</gene>
<sequence>MEVEQIDLSALQIKDQKPQSEETRLALLESCNGNGETSVIRRSGRMKIMPLEEASKTRPVIKKSKKLELNSQSSQKTVEKYYLSQKIKLTSTTLETIFEEPEQNSVFSTRKMRRSINFAKTTFPKADKSKVKKRSMKAKKILKGGFKKLNKKLGLEMLMKKLKELDSDDD</sequence>
<evidence type="ECO:0000256" key="1">
    <source>
        <dbReference type="ARBA" id="ARBA00022553"/>
    </source>
</evidence>
<reference evidence="3" key="1">
    <citation type="submission" date="2022-01" db="EMBL/GenBank/DDBJ databases">
        <authorList>
            <person name="King R."/>
        </authorList>
    </citation>
    <scope>NUCLEOTIDE SEQUENCE</scope>
</reference>
<organism evidence="3 4">
    <name type="scientific">Ceutorhynchus assimilis</name>
    <name type="common">cabbage seed weevil</name>
    <dbReference type="NCBI Taxonomy" id="467358"/>
    <lineage>
        <taxon>Eukaryota</taxon>
        <taxon>Metazoa</taxon>
        <taxon>Ecdysozoa</taxon>
        <taxon>Arthropoda</taxon>
        <taxon>Hexapoda</taxon>
        <taxon>Insecta</taxon>
        <taxon>Pterygota</taxon>
        <taxon>Neoptera</taxon>
        <taxon>Endopterygota</taxon>
        <taxon>Coleoptera</taxon>
        <taxon>Polyphaga</taxon>
        <taxon>Cucujiformia</taxon>
        <taxon>Curculionidae</taxon>
        <taxon>Ceutorhynchinae</taxon>
        <taxon>Ceutorhynchus</taxon>
    </lineage>
</organism>
<evidence type="ECO:0000313" key="3">
    <source>
        <dbReference type="EMBL" id="CAG9765998.1"/>
    </source>
</evidence>
<feature type="domain" description="Tantalus-like" evidence="2">
    <location>
        <begin position="58"/>
        <end position="103"/>
    </location>
</feature>
<proteinExistence type="predicted"/>
<evidence type="ECO:0000313" key="4">
    <source>
        <dbReference type="Proteomes" id="UP001152799"/>
    </source>
</evidence>
<dbReference type="AlphaFoldDB" id="A0A9N9MMB6"/>
<dbReference type="Proteomes" id="UP001152799">
    <property type="component" value="Chromosome 3"/>
</dbReference>
<evidence type="ECO:0000259" key="2">
    <source>
        <dbReference type="Pfam" id="PF15386"/>
    </source>
</evidence>
<name>A0A9N9MMB6_9CUCU</name>